<accession>A0AAD7ZD80</accession>
<protein>
    <submittedName>
        <fullName evidence="1">Uncharacterized protein</fullName>
    </submittedName>
</protein>
<feature type="non-terminal residue" evidence="1">
    <location>
        <position position="51"/>
    </location>
</feature>
<proteinExistence type="predicted"/>
<sequence length="51" mass="5803">PLYSHMKVYVLLLIDINAFNLEVVRKNSTAFESYIIQILNTNGQIVNTCTS</sequence>
<comment type="caution">
    <text evidence="1">The sequence shown here is derived from an EMBL/GenBank/DDBJ whole genome shotgun (WGS) entry which is preliminary data.</text>
</comment>
<dbReference type="Proteomes" id="UP001233999">
    <property type="component" value="Unassembled WGS sequence"/>
</dbReference>
<keyword evidence="2" id="KW-1185">Reference proteome</keyword>
<feature type="non-terminal residue" evidence="1">
    <location>
        <position position="1"/>
    </location>
</feature>
<evidence type="ECO:0000313" key="2">
    <source>
        <dbReference type="Proteomes" id="UP001233999"/>
    </source>
</evidence>
<reference evidence="1" key="1">
    <citation type="journal article" date="2023" name="IScience">
        <title>Live-bearing cockroach genome reveals convergent evolutionary mechanisms linked to viviparity in insects and beyond.</title>
        <authorList>
            <person name="Fouks B."/>
            <person name="Harrison M.C."/>
            <person name="Mikhailova A.A."/>
            <person name="Marchal E."/>
            <person name="English S."/>
            <person name="Carruthers M."/>
            <person name="Jennings E.C."/>
            <person name="Chiamaka E.L."/>
            <person name="Frigard R.A."/>
            <person name="Pippel M."/>
            <person name="Attardo G.M."/>
            <person name="Benoit J.B."/>
            <person name="Bornberg-Bauer E."/>
            <person name="Tobe S.S."/>
        </authorList>
    </citation>
    <scope>NUCLEOTIDE SEQUENCE</scope>
    <source>
        <strain evidence="1">Stay&amp;Tobe</strain>
    </source>
</reference>
<organism evidence="1 2">
    <name type="scientific">Diploptera punctata</name>
    <name type="common">Pacific beetle cockroach</name>
    <dbReference type="NCBI Taxonomy" id="6984"/>
    <lineage>
        <taxon>Eukaryota</taxon>
        <taxon>Metazoa</taxon>
        <taxon>Ecdysozoa</taxon>
        <taxon>Arthropoda</taxon>
        <taxon>Hexapoda</taxon>
        <taxon>Insecta</taxon>
        <taxon>Pterygota</taxon>
        <taxon>Neoptera</taxon>
        <taxon>Polyneoptera</taxon>
        <taxon>Dictyoptera</taxon>
        <taxon>Blattodea</taxon>
        <taxon>Blaberoidea</taxon>
        <taxon>Blaberidae</taxon>
        <taxon>Diplopterinae</taxon>
        <taxon>Diploptera</taxon>
    </lineage>
</organism>
<evidence type="ECO:0000313" key="1">
    <source>
        <dbReference type="EMBL" id="KAJ9578182.1"/>
    </source>
</evidence>
<dbReference type="EMBL" id="JASPKZ010008902">
    <property type="protein sequence ID" value="KAJ9578182.1"/>
    <property type="molecule type" value="Genomic_DNA"/>
</dbReference>
<gene>
    <name evidence="1" type="ORF">L9F63_005571</name>
</gene>
<reference evidence="1" key="2">
    <citation type="submission" date="2023-05" db="EMBL/GenBank/DDBJ databases">
        <authorList>
            <person name="Fouks B."/>
        </authorList>
    </citation>
    <scope>NUCLEOTIDE SEQUENCE</scope>
    <source>
        <strain evidence="1">Stay&amp;Tobe</strain>
        <tissue evidence="1">Testes</tissue>
    </source>
</reference>
<dbReference type="AlphaFoldDB" id="A0AAD7ZD80"/>
<name>A0AAD7ZD80_DIPPU</name>